<feature type="transmembrane region" description="Helical" evidence="8">
    <location>
        <begin position="1492"/>
        <end position="1516"/>
    </location>
</feature>
<sequence length="1800" mass="197345">MEKDNSSSDGKAQSPRNRKTNSKKSPVARNGTSSSQRIASRPGHSNSKDKMIQANQLSIEKETGSQLVEKMKLNKDEMQGEPPQVTDQADMHQQERQIEADKGQQETTRSTVVNELIPSVYMAASLPIETRIQSMRMLAGKAVGSRPTTKGSIRPELANLSRPVTPLPPDFSRTMKKTSTHVDSGTDNPKYELLHLHSPGGEPPPNANTVLYWMKNGEWERVTHQLARAEKEFFNANLEDENGCPLLQLAVKADQSDAVRQLLRLNADVNAKSLNGSTAIQIAAENGTAETLELLLDHGANLHDKDRTGKNLLHKVAGRTSDASSAVVVLLLDQPILDGKEDPVLQRDKEGKIPFLIACEHGNVAVCKELLIRCKEEQLNSVDPTTGNTPLHIACLQRNVDILRLLVEQSPNGNAKNLEGQTPLHIAASTGEEQLLRLLYKLKPDPNTGDKNDKTPVHIAAELGLTSTVEILADKFKASILARTKDGSTLMHIAASHGHDETALALLKRGVPLFMPNRNGGLALHSAARLGHLAVVRALLNKGAPIDFKTKKGYTALHVAVQACRPEVVEYLLGYGADVHAKGGSLDKTPLHCASSLSGHKAVQCADMLVKSGADANALLLNGETALHLACRTGDEEMVNLLLQEESNPSIVSNDGETALHVAVKNCFLDVTKKLVDFAGKENRDDAAKLIRLQTKSGSTALHYASAIDPSIWRREGDDVCASSILLEHGADISVVTNTTGENVLHCLAKSGNYKIFACIVEKVGIGGMQVALNKQNKNGRSPLLEACSNGHAQIVELLLQHNARIDVFDEIGKTSLHMAAENGHVELCDLLIRNRAFINSKTKNGFTPLHFAAMEGHKDVVELLTLKHKAPIDVVNMENQTPLHVAAQAGQMAICAFLLRLGADAGARDVCGRTPLHLAAENDHPQIVQIFLKSNVDPSSLSATDVNGLTCAHIAAMKGSLAVIKKLMAIDMNTVTMAKTKDTGSTALHMASAGGHKDVVKALLAGGASPLEETHDGMLALQLAAKNGWTQILDVIDVSLWGKCSQKTGLNALHVAAFYGQREFSQAMLSNVSATCKSAATTKGNQFLGPELTFEYSFTPLHMAAMSGDEGLVRMLLNVPGVQVDVSTAIMHLTPLHLAAQSGHLAVAGQLLSRSTLQVHIKGSKGRTALHLSASKGHYDIISLLVSQGSDVNSVDLEGWTALHYATNAGHLDVIKFLIESGADPRSENIAGKVPMSLAAANNHIESLRFLLRQKHSTYHLLEDKKFLFDMMVCGKKHDNIPLKDFILNSPAPVDTAVQLSSFYRSFASKEKERTKDLNSVAELCENIATELLSIAATEHNPALILKAHNKRGQPFIDALIEHNQKIVVSHPSVQRYLTEVWNGGITWSSWKLTMFFFLVLICPPAWFFFSLPLNYRINEAPVIKFSCHLVSHLLFTWLLTLETLRVYQPLYEITSPIPTPVEFFLLLWLSGKLVAELSQMDGFTSRFSSLFTLLFSSVAMVIHIWAFVYPLLFMDTASADEKFLYTHTLLYVKNQLFAAVLLVTFMHYLEFLTVHHLFGPWAVIIRNLMYDLTRFLVIMFLFMTGFTVYVTSVFQPAYVVPDEVGSLGLPELTEIAEMMFFSLFGMVSVEMLPPLHLTPPVSLIIIKMIYASYLIVTVIVLVNLLIAMMSDTYQRIQAQSDIEWKFGRAKLIREMNKKSAAPAPVNILTKIYTTVKVALKNNCILCTEKAQADMLMEENVDSYNAFDSYVRIQGEKTKDSGFVPVDTATRESINLDDVINWKQVIELYKNYLGFVPGG</sequence>
<feature type="repeat" description="ANK" evidence="6">
    <location>
        <begin position="812"/>
        <end position="844"/>
    </location>
</feature>
<keyword evidence="8" id="KW-0812">Transmembrane</keyword>
<feature type="region of interest" description="Disordered" evidence="7">
    <location>
        <begin position="159"/>
        <end position="188"/>
    </location>
</feature>
<dbReference type="Gene3D" id="1.25.40.20">
    <property type="entry name" value="Ankyrin repeat-containing domain"/>
    <property type="match status" value="7"/>
</dbReference>
<feature type="repeat" description="ANK" evidence="6">
    <location>
        <begin position="879"/>
        <end position="911"/>
    </location>
</feature>
<feature type="compositionally biased region" description="Basic and acidic residues" evidence="7">
    <location>
        <begin position="59"/>
        <end position="78"/>
    </location>
</feature>
<dbReference type="PANTHER" id="PTHR24198:SF165">
    <property type="entry name" value="ANKYRIN REPEAT-CONTAINING PROTEIN-RELATED"/>
    <property type="match status" value="1"/>
</dbReference>
<feature type="repeat" description="ANK" evidence="6">
    <location>
        <begin position="242"/>
        <end position="274"/>
    </location>
</feature>
<feature type="repeat" description="ANK" evidence="6">
    <location>
        <begin position="779"/>
        <end position="811"/>
    </location>
</feature>
<feature type="compositionally biased region" description="Basic and acidic residues" evidence="7">
    <location>
        <begin position="89"/>
        <end position="104"/>
    </location>
</feature>
<dbReference type="PROSITE" id="PS50297">
    <property type="entry name" value="ANK_REP_REGION"/>
    <property type="match status" value="16"/>
</dbReference>
<feature type="repeat" description="ANK" evidence="6">
    <location>
        <begin position="1097"/>
        <end position="1119"/>
    </location>
</feature>
<dbReference type="GO" id="GO:0016020">
    <property type="term" value="C:membrane"/>
    <property type="evidence" value="ECO:0007669"/>
    <property type="project" value="InterPro"/>
</dbReference>
<reference evidence="9" key="2">
    <citation type="submission" date="2014-03" db="EMBL/GenBank/DDBJ databases">
        <title>The whipworm genome and dual-species transcriptomics of an intimate host-pathogen interaction.</title>
        <authorList>
            <person name="Foth B.J."/>
            <person name="Tsai I.J."/>
            <person name="Reid A.J."/>
            <person name="Bancroft A.J."/>
            <person name="Nichol S."/>
            <person name="Tracey A."/>
            <person name="Holroyd N."/>
            <person name="Cotton J.A."/>
            <person name="Stanley E.J."/>
            <person name="Zarowiecki M."/>
            <person name="Liu J.Z."/>
            <person name="Huckvale T."/>
            <person name="Cooper P.J."/>
            <person name="Grencis R.K."/>
            <person name="Berriman M."/>
        </authorList>
    </citation>
    <scope>NUCLEOTIDE SEQUENCE [LARGE SCALE GENOMIC DNA]</scope>
    <source>
        <strain evidence="9">Edinburgh</strain>
    </source>
</reference>
<keyword evidence="9" id="KW-1185">Reference proteome</keyword>
<feature type="repeat" description="ANK" evidence="6">
    <location>
        <begin position="622"/>
        <end position="654"/>
    </location>
</feature>
<evidence type="ECO:0000256" key="1">
    <source>
        <dbReference type="ARBA" id="ARBA00022448"/>
    </source>
</evidence>
<keyword evidence="1" id="KW-0813">Transport</keyword>
<feature type="repeat" description="ANK" evidence="6">
    <location>
        <begin position="419"/>
        <end position="451"/>
    </location>
</feature>
<reference evidence="10" key="3">
    <citation type="submission" date="2019-12" db="UniProtKB">
        <authorList>
            <consortium name="WormBaseParasite"/>
        </authorList>
    </citation>
    <scope>IDENTIFICATION</scope>
</reference>
<evidence type="ECO:0000256" key="2">
    <source>
        <dbReference type="ARBA" id="ARBA00022737"/>
    </source>
</evidence>
<accession>A0A5S6QGH4</accession>
<dbReference type="PRINTS" id="PR01097">
    <property type="entry name" value="TRNSRECEPTRP"/>
</dbReference>
<keyword evidence="5" id="KW-0407">Ion channel</keyword>
<feature type="repeat" description="ANK" evidence="6">
    <location>
        <begin position="1199"/>
        <end position="1231"/>
    </location>
</feature>
<feature type="repeat" description="ANK" evidence="6">
    <location>
        <begin position="912"/>
        <end position="944"/>
    </location>
</feature>
<keyword evidence="2" id="KW-0677">Repeat</keyword>
<evidence type="ECO:0000313" key="10">
    <source>
        <dbReference type="WBParaSite" id="TMUE_1000005952.1"/>
    </source>
</evidence>
<feature type="repeat" description="ANK" evidence="6">
    <location>
        <begin position="1166"/>
        <end position="1198"/>
    </location>
</feature>
<name>A0A5S6QGH4_TRIMR</name>
<keyword evidence="3 6" id="KW-0040">ANK repeat</keyword>
<dbReference type="PROSITE" id="PS50088">
    <property type="entry name" value="ANK_REPEAT"/>
    <property type="match status" value="18"/>
</dbReference>
<feature type="repeat" description="ANK" evidence="6">
    <location>
        <begin position="655"/>
        <end position="687"/>
    </location>
</feature>
<dbReference type="PANTHER" id="PTHR24198">
    <property type="entry name" value="ANKYRIN REPEAT AND PROTEIN KINASE DOMAIN-CONTAINING PROTEIN"/>
    <property type="match status" value="1"/>
</dbReference>
<dbReference type="PRINTS" id="PR01415">
    <property type="entry name" value="ANKYRIN"/>
</dbReference>
<feature type="repeat" description="ANK" evidence="6">
    <location>
        <begin position="486"/>
        <end position="518"/>
    </location>
</feature>
<dbReference type="STRING" id="70415.A0A5S6QGH4"/>
<dbReference type="WBParaSite" id="TMUE_1000005952.1">
    <property type="protein sequence ID" value="TMUE_1000005952.1"/>
    <property type="gene ID" value="WBGene00288377"/>
</dbReference>
<evidence type="ECO:0000256" key="7">
    <source>
        <dbReference type="SAM" id="MobiDB-lite"/>
    </source>
</evidence>
<dbReference type="Proteomes" id="UP000046395">
    <property type="component" value="Unassembled WGS sequence"/>
</dbReference>
<evidence type="ECO:0000256" key="5">
    <source>
        <dbReference type="ARBA" id="ARBA00023303"/>
    </source>
</evidence>
<reference evidence="9" key="1">
    <citation type="submission" date="2013-11" db="EMBL/GenBank/DDBJ databases">
        <authorList>
            <person name="Aslett M."/>
        </authorList>
    </citation>
    <scope>NUCLEOTIDE SEQUENCE [LARGE SCALE GENOMIC DNA]</scope>
    <source>
        <strain evidence="9">Edinburgh</strain>
    </source>
</reference>
<feature type="transmembrane region" description="Helical" evidence="8">
    <location>
        <begin position="1651"/>
        <end position="1671"/>
    </location>
</feature>
<evidence type="ECO:0000256" key="6">
    <source>
        <dbReference type="PROSITE-ProRule" id="PRU00023"/>
    </source>
</evidence>
<dbReference type="SMART" id="SM00248">
    <property type="entry name" value="ANK"/>
    <property type="match status" value="27"/>
</dbReference>
<feature type="repeat" description="ANK" evidence="6">
    <location>
        <begin position="984"/>
        <end position="1016"/>
    </location>
</feature>
<keyword evidence="8" id="KW-1133">Transmembrane helix</keyword>
<evidence type="ECO:0000313" key="11">
    <source>
        <dbReference type="WBParaSite" id="TMUE_1000005952.2"/>
    </source>
</evidence>
<feature type="region of interest" description="Disordered" evidence="7">
    <location>
        <begin position="1"/>
        <end position="109"/>
    </location>
</feature>
<feature type="repeat" description="ANK" evidence="6">
    <location>
        <begin position="386"/>
        <end position="418"/>
    </location>
</feature>
<feature type="repeat" description="ANK" evidence="6">
    <location>
        <begin position="552"/>
        <end position="584"/>
    </location>
</feature>
<proteinExistence type="predicted"/>
<protein>
    <submittedName>
        <fullName evidence="10 11">ANK_REP_REGION domain-containing protein</fullName>
    </submittedName>
</protein>
<dbReference type="Pfam" id="PF12796">
    <property type="entry name" value="Ank_2"/>
    <property type="match status" value="8"/>
</dbReference>
<evidence type="ECO:0000256" key="4">
    <source>
        <dbReference type="ARBA" id="ARBA00023065"/>
    </source>
</evidence>
<dbReference type="GO" id="GO:0005737">
    <property type="term" value="C:cytoplasm"/>
    <property type="evidence" value="ECO:0007669"/>
    <property type="project" value="TreeGrafter"/>
</dbReference>
<dbReference type="InterPro" id="IPR002110">
    <property type="entry name" value="Ankyrin_rpt"/>
</dbReference>
<feature type="transmembrane region" description="Helical" evidence="8">
    <location>
        <begin position="1396"/>
        <end position="1417"/>
    </location>
</feature>
<feature type="transmembrane region" description="Helical" evidence="8">
    <location>
        <begin position="1577"/>
        <end position="1600"/>
    </location>
</feature>
<evidence type="ECO:0000313" key="9">
    <source>
        <dbReference type="Proteomes" id="UP000046395"/>
    </source>
</evidence>
<evidence type="ECO:0000256" key="3">
    <source>
        <dbReference type="ARBA" id="ARBA00023043"/>
    </source>
</evidence>
<dbReference type="InterPro" id="IPR036770">
    <property type="entry name" value="Ankyrin_rpt-contain_sf"/>
</dbReference>
<keyword evidence="8" id="KW-0472">Membrane</keyword>
<dbReference type="InterPro" id="IPR002153">
    <property type="entry name" value="TRPC_channel"/>
</dbReference>
<feature type="repeat" description="ANK" evidence="6">
    <location>
        <begin position="845"/>
        <end position="865"/>
    </location>
</feature>
<dbReference type="Pfam" id="PF00023">
    <property type="entry name" value="Ank"/>
    <property type="match status" value="2"/>
</dbReference>
<dbReference type="WBParaSite" id="TMUE_1000005952.2">
    <property type="protein sequence ID" value="TMUE_1000005952.2"/>
    <property type="gene ID" value="WBGene00288377"/>
</dbReference>
<dbReference type="SUPFAM" id="SSF48403">
    <property type="entry name" value="Ankyrin repeat"/>
    <property type="match status" value="4"/>
</dbReference>
<feature type="repeat" description="ANK" evidence="6">
    <location>
        <begin position="519"/>
        <end position="551"/>
    </location>
</feature>
<evidence type="ECO:0000256" key="8">
    <source>
        <dbReference type="SAM" id="Phobius"/>
    </source>
</evidence>
<feature type="transmembrane region" description="Helical" evidence="8">
    <location>
        <begin position="1536"/>
        <end position="1556"/>
    </location>
</feature>
<keyword evidence="4" id="KW-0406">Ion transport</keyword>
<feature type="repeat" description="ANK" evidence="6">
    <location>
        <begin position="275"/>
        <end position="307"/>
    </location>
</feature>
<dbReference type="GO" id="GO:0005262">
    <property type="term" value="F:calcium channel activity"/>
    <property type="evidence" value="ECO:0007669"/>
    <property type="project" value="InterPro"/>
</dbReference>
<organism evidence="9 10">
    <name type="scientific">Trichuris muris</name>
    <name type="common">Mouse whipworm</name>
    <dbReference type="NCBI Taxonomy" id="70415"/>
    <lineage>
        <taxon>Eukaryota</taxon>
        <taxon>Metazoa</taxon>
        <taxon>Ecdysozoa</taxon>
        <taxon>Nematoda</taxon>
        <taxon>Enoplea</taxon>
        <taxon>Dorylaimia</taxon>
        <taxon>Trichinellida</taxon>
        <taxon>Trichuridae</taxon>
        <taxon>Trichuris</taxon>
    </lineage>
</organism>